<evidence type="ECO:0000313" key="2">
    <source>
        <dbReference type="EMBL" id="KAK6642307.1"/>
    </source>
</evidence>
<sequence>MLDYSDDEEPTRDVPYYILSNRRHQVNASTAASVLGKIEPLAKNQEDHPDSFFMSTKTLVLLAQYFAVLPVSGATGVDSLQNTTGGCRNYKTIRFHWFHYKIAYWSLCLFGTLFYFICYLRYSLLTGIYTKAASRPSCPSNCTFVQTTTNACFQ</sequence>
<keyword evidence="1" id="KW-0812">Transmembrane</keyword>
<dbReference type="Proteomes" id="UP001359485">
    <property type="component" value="Unassembled WGS sequence"/>
</dbReference>
<keyword evidence="1" id="KW-1133">Transmembrane helix</keyword>
<feature type="transmembrane region" description="Helical" evidence="1">
    <location>
        <begin position="102"/>
        <end position="122"/>
    </location>
</feature>
<keyword evidence="1" id="KW-0472">Membrane</keyword>
<proteinExistence type="predicted"/>
<reference evidence="2 3" key="1">
    <citation type="submission" date="2023-09" db="EMBL/GenBank/DDBJ databases">
        <title>Genomes of two closely related lineages of the louse Polyplax serrata with different host specificities.</title>
        <authorList>
            <person name="Martinu J."/>
            <person name="Tarabai H."/>
            <person name="Stefka J."/>
            <person name="Hypsa V."/>
        </authorList>
    </citation>
    <scope>NUCLEOTIDE SEQUENCE [LARGE SCALE GENOMIC DNA]</scope>
    <source>
        <strain evidence="2">98ZLc_SE</strain>
    </source>
</reference>
<dbReference type="EMBL" id="JAWJWF010000001">
    <property type="protein sequence ID" value="KAK6642307.1"/>
    <property type="molecule type" value="Genomic_DNA"/>
</dbReference>
<name>A0ABR1BG42_POLSC</name>
<accession>A0ABR1BG42</accession>
<gene>
    <name evidence="2" type="ORF">RUM44_014030</name>
</gene>
<evidence type="ECO:0000256" key="1">
    <source>
        <dbReference type="SAM" id="Phobius"/>
    </source>
</evidence>
<protein>
    <submittedName>
        <fullName evidence="2">Uncharacterized protein</fullName>
    </submittedName>
</protein>
<evidence type="ECO:0000313" key="3">
    <source>
        <dbReference type="Proteomes" id="UP001359485"/>
    </source>
</evidence>
<comment type="caution">
    <text evidence="2">The sequence shown here is derived from an EMBL/GenBank/DDBJ whole genome shotgun (WGS) entry which is preliminary data.</text>
</comment>
<organism evidence="2 3">
    <name type="scientific">Polyplax serrata</name>
    <name type="common">Common mouse louse</name>
    <dbReference type="NCBI Taxonomy" id="468196"/>
    <lineage>
        <taxon>Eukaryota</taxon>
        <taxon>Metazoa</taxon>
        <taxon>Ecdysozoa</taxon>
        <taxon>Arthropoda</taxon>
        <taxon>Hexapoda</taxon>
        <taxon>Insecta</taxon>
        <taxon>Pterygota</taxon>
        <taxon>Neoptera</taxon>
        <taxon>Paraneoptera</taxon>
        <taxon>Psocodea</taxon>
        <taxon>Troctomorpha</taxon>
        <taxon>Phthiraptera</taxon>
        <taxon>Anoplura</taxon>
        <taxon>Polyplacidae</taxon>
        <taxon>Polyplax</taxon>
    </lineage>
</organism>
<keyword evidence="3" id="KW-1185">Reference proteome</keyword>